<dbReference type="Pfam" id="PF01708">
    <property type="entry name" value="Gemini_mov"/>
    <property type="match status" value="1"/>
</dbReference>
<comment type="subunit">
    <text evidence="11">Interacts with the capsid protein (CP). Part of a MP-CP-viral DNA complex.</text>
</comment>
<evidence type="ECO:0000256" key="9">
    <source>
        <dbReference type="ARBA" id="ARBA00023031"/>
    </source>
</evidence>
<keyword evidence="6 13" id="KW-0812">Transmembrane</keyword>
<evidence type="ECO:0000313" key="14">
    <source>
        <dbReference type="EMBL" id="AIY33292.1"/>
    </source>
</evidence>
<dbReference type="GO" id="GO:0033644">
    <property type="term" value="C:host cell membrane"/>
    <property type="evidence" value="ECO:0007669"/>
    <property type="project" value="UniProtKB-SubCell"/>
</dbReference>
<evidence type="ECO:0000256" key="7">
    <source>
        <dbReference type="ARBA" id="ARBA00022870"/>
    </source>
</evidence>
<evidence type="ECO:0000256" key="4">
    <source>
        <dbReference type="ARBA" id="ARBA00014660"/>
    </source>
</evidence>
<dbReference type="GO" id="GO:0016020">
    <property type="term" value="C:membrane"/>
    <property type="evidence" value="ECO:0007669"/>
    <property type="project" value="InterPro"/>
</dbReference>
<keyword evidence="7" id="KW-1043">Host membrane</keyword>
<evidence type="ECO:0000256" key="2">
    <source>
        <dbReference type="ARBA" id="ARBA00004379"/>
    </source>
</evidence>
<accession>A0A1B0PSN4</accession>
<sequence>MAGSFRMPPLDRTIRVCRRVIGMDSFGRAPPLWPQSALPRVPVSAPPSSGLPWSRVGEIAIFTFVAVLALYLLWSWVGRDLVLVLKARRGGTTEELTFGPRERQPVSAAASSSGVNPPCPSVAVEARPFTG</sequence>
<evidence type="ECO:0000256" key="13">
    <source>
        <dbReference type="SAM" id="Phobius"/>
    </source>
</evidence>
<keyword evidence="5" id="KW-0813">Transport</keyword>
<name>A0A1B0PSN4_9GEMI</name>
<evidence type="ECO:0000256" key="10">
    <source>
        <dbReference type="ARBA" id="ARBA00023136"/>
    </source>
</evidence>
<evidence type="ECO:0000256" key="3">
    <source>
        <dbReference type="ARBA" id="ARBA00010512"/>
    </source>
</evidence>
<protein>
    <recommendedName>
        <fullName evidence="4">Movement protein</fullName>
    </recommendedName>
</protein>
<evidence type="ECO:0000256" key="8">
    <source>
        <dbReference type="ARBA" id="ARBA00022989"/>
    </source>
</evidence>
<comment type="subcellular location">
    <subcellularLocation>
        <location evidence="2">Host membrane</location>
        <topology evidence="2">Single-pass membrane protein</topology>
    </subcellularLocation>
</comment>
<comment type="function">
    <text evidence="1">Involved in the viral transport within, and between cells.</text>
</comment>
<evidence type="ECO:0000256" key="5">
    <source>
        <dbReference type="ARBA" id="ARBA00022448"/>
    </source>
</evidence>
<comment type="similarity">
    <text evidence="3">Belongs to the mastrevirus movement protein family.</text>
</comment>
<keyword evidence="10 13" id="KW-0472">Membrane</keyword>
<feature type="transmembrane region" description="Helical" evidence="13">
    <location>
        <begin position="59"/>
        <end position="78"/>
    </location>
</feature>
<keyword evidence="8 13" id="KW-1133">Transmembrane helix</keyword>
<evidence type="ECO:0000256" key="12">
    <source>
        <dbReference type="SAM" id="MobiDB-lite"/>
    </source>
</evidence>
<proteinExistence type="inferred from homology"/>
<organism evidence="14">
    <name type="scientific">Sugarcane streak virus</name>
    <dbReference type="NCBI Taxonomy" id="10836"/>
    <lineage>
        <taxon>Viruses</taxon>
        <taxon>Monodnaviria</taxon>
        <taxon>Shotokuvirae</taxon>
        <taxon>Cressdnaviricota</taxon>
        <taxon>Repensiviricetes</taxon>
        <taxon>Geplafuvirales</taxon>
        <taxon>Geminiviridae</taxon>
        <taxon>Mastrevirus</taxon>
        <taxon>Mastrevirus saccharofficinari</taxon>
    </lineage>
</organism>
<evidence type="ECO:0000256" key="11">
    <source>
        <dbReference type="ARBA" id="ARBA00025953"/>
    </source>
</evidence>
<dbReference type="GO" id="GO:0046740">
    <property type="term" value="P:transport of virus in host, cell to cell"/>
    <property type="evidence" value="ECO:0007669"/>
    <property type="project" value="UniProtKB-KW"/>
</dbReference>
<reference evidence="14" key="1">
    <citation type="submission" date="2014-07" db="EMBL/GenBank/DDBJ databases">
        <title>Molecular diversity of African moncot-infecting mastrevirus.</title>
        <authorList>
            <person name="Kraberger S."/>
            <person name="Pande D."/>
            <person name="Shepherd D.N."/>
            <person name="Martin D.P."/>
            <person name="Varsani A."/>
        </authorList>
    </citation>
    <scope>NUCLEOTIDE SEQUENCE</scope>
    <source>
        <strain evidence="14">G2728</strain>
    </source>
</reference>
<dbReference type="InterPro" id="IPR002621">
    <property type="entry name" value="Gemini_mov"/>
</dbReference>
<keyword evidence="9" id="KW-0916">Viral movement protein</keyword>
<evidence type="ECO:0000256" key="1">
    <source>
        <dbReference type="ARBA" id="ARBA00002157"/>
    </source>
</evidence>
<dbReference type="EMBL" id="KM229914">
    <property type="protein sequence ID" value="AIY33292.1"/>
    <property type="molecule type" value="Genomic_DNA"/>
</dbReference>
<evidence type="ECO:0000256" key="6">
    <source>
        <dbReference type="ARBA" id="ARBA00022692"/>
    </source>
</evidence>
<feature type="region of interest" description="Disordered" evidence="12">
    <location>
        <begin position="94"/>
        <end position="120"/>
    </location>
</feature>